<gene>
    <name evidence="1" type="ORF">CSSPJE1EN2_LOCUS5110</name>
</gene>
<keyword evidence="2" id="KW-1185">Reference proteome</keyword>
<evidence type="ECO:0000313" key="2">
    <source>
        <dbReference type="Proteomes" id="UP001497522"/>
    </source>
</evidence>
<dbReference type="Proteomes" id="UP001497522">
    <property type="component" value="Chromosome 12"/>
</dbReference>
<reference evidence="1" key="1">
    <citation type="submission" date="2024-03" db="EMBL/GenBank/DDBJ databases">
        <authorList>
            <consortium name="ELIXIR-Norway"/>
            <consortium name="Elixir Norway"/>
        </authorList>
    </citation>
    <scope>NUCLEOTIDE SEQUENCE</scope>
</reference>
<proteinExistence type="predicted"/>
<sequence>MILWNSVKLLLRPSSESLVFLRCLAWIVDNSFQGREEEEEEEGRRCFPGAGFEAAAGRNRGYCKSGIPAAIYLFINEGTDSLLAWLTRERHEHDNSVVASRLIGRSLSR</sequence>
<protein>
    <submittedName>
        <fullName evidence="1">Uncharacterized protein</fullName>
    </submittedName>
</protein>
<evidence type="ECO:0000313" key="1">
    <source>
        <dbReference type="EMBL" id="CAK9862115.1"/>
    </source>
</evidence>
<organism evidence="1 2">
    <name type="scientific">Sphagnum jensenii</name>
    <dbReference type="NCBI Taxonomy" id="128206"/>
    <lineage>
        <taxon>Eukaryota</taxon>
        <taxon>Viridiplantae</taxon>
        <taxon>Streptophyta</taxon>
        <taxon>Embryophyta</taxon>
        <taxon>Bryophyta</taxon>
        <taxon>Sphagnophytina</taxon>
        <taxon>Sphagnopsida</taxon>
        <taxon>Sphagnales</taxon>
        <taxon>Sphagnaceae</taxon>
        <taxon>Sphagnum</taxon>
    </lineage>
</organism>
<name>A0ABP1AHV1_9BRYO</name>
<accession>A0ABP1AHV1</accession>
<dbReference type="EMBL" id="OZ023713">
    <property type="protein sequence ID" value="CAK9862115.1"/>
    <property type="molecule type" value="Genomic_DNA"/>
</dbReference>